<evidence type="ECO:0000313" key="2">
    <source>
        <dbReference type="EMBL" id="TYO63058.1"/>
    </source>
</evidence>
<keyword evidence="1" id="KW-0472">Membrane</keyword>
<feature type="transmembrane region" description="Helical" evidence="1">
    <location>
        <begin position="12"/>
        <end position="35"/>
    </location>
</feature>
<accession>A0A5S4YG53</accession>
<proteinExistence type="predicted"/>
<dbReference type="Proteomes" id="UP000324797">
    <property type="component" value="Unassembled WGS sequence"/>
</dbReference>
<dbReference type="RefSeq" id="WP_148743129.1">
    <property type="nucleotide sequence ID" value="NZ_VSTH01000108.1"/>
</dbReference>
<comment type="caution">
    <text evidence="2">The sequence shown here is derived from an EMBL/GenBank/DDBJ whole genome shotgun (WGS) entry which is preliminary data.</text>
</comment>
<gene>
    <name evidence="2" type="ORF">FXV83_29580</name>
</gene>
<keyword evidence="1" id="KW-0812">Transmembrane</keyword>
<dbReference type="EMBL" id="VSTH01000108">
    <property type="protein sequence ID" value="TYO63058.1"/>
    <property type="molecule type" value="Genomic_DNA"/>
</dbReference>
<keyword evidence="1" id="KW-1133">Transmembrane helix</keyword>
<organism evidence="2 3">
    <name type="scientific">Bradyrhizobium hipponense</name>
    <dbReference type="NCBI Taxonomy" id="2605638"/>
    <lineage>
        <taxon>Bacteria</taxon>
        <taxon>Pseudomonadati</taxon>
        <taxon>Pseudomonadota</taxon>
        <taxon>Alphaproteobacteria</taxon>
        <taxon>Hyphomicrobiales</taxon>
        <taxon>Nitrobacteraceae</taxon>
        <taxon>Bradyrhizobium</taxon>
    </lineage>
</organism>
<protein>
    <submittedName>
        <fullName evidence="2">Uncharacterized protein</fullName>
    </submittedName>
</protein>
<dbReference type="AlphaFoldDB" id="A0A5S4YG53"/>
<keyword evidence="3" id="KW-1185">Reference proteome</keyword>
<sequence>MSNIADAAPNNMRYGLFMGAVGILMIGWTIAYGYANYQSDECLKSAKTRIDSIRTHMVPGNAAKQGK</sequence>
<evidence type="ECO:0000256" key="1">
    <source>
        <dbReference type="SAM" id="Phobius"/>
    </source>
</evidence>
<evidence type="ECO:0000313" key="3">
    <source>
        <dbReference type="Proteomes" id="UP000324797"/>
    </source>
</evidence>
<name>A0A5S4YG53_9BRAD</name>
<reference evidence="2 3" key="1">
    <citation type="submission" date="2019-08" db="EMBL/GenBank/DDBJ databases">
        <title>Bradyrhizobium hipponensis sp. nov., a rhizobium isolated from a Lupinus angustifolius root nodule in Tunisia.</title>
        <authorList>
            <person name="Off K."/>
            <person name="Rejili M."/>
            <person name="Mars M."/>
            <person name="Brachmann A."/>
            <person name="Marin M."/>
        </authorList>
    </citation>
    <scope>NUCLEOTIDE SEQUENCE [LARGE SCALE GENOMIC DNA]</scope>
    <source>
        <strain evidence="3">aSej3</strain>
    </source>
</reference>